<accession>A0AAW1YFV9</accession>
<dbReference type="InterPro" id="IPR001128">
    <property type="entry name" value="Cyt_P450"/>
</dbReference>
<evidence type="ECO:0000256" key="6">
    <source>
        <dbReference type="ARBA" id="ARBA00023004"/>
    </source>
</evidence>
<keyword evidence="7" id="KW-0503">Monooxygenase</keyword>
<dbReference type="GO" id="GO:0005506">
    <property type="term" value="F:iron ion binding"/>
    <property type="evidence" value="ECO:0007669"/>
    <property type="project" value="InterPro"/>
</dbReference>
<dbReference type="GO" id="GO:0020037">
    <property type="term" value="F:heme binding"/>
    <property type="evidence" value="ECO:0007669"/>
    <property type="project" value="InterPro"/>
</dbReference>
<dbReference type="GO" id="GO:0004497">
    <property type="term" value="F:monooxygenase activity"/>
    <property type="evidence" value="ECO:0007669"/>
    <property type="project" value="UniProtKB-KW"/>
</dbReference>
<keyword evidence="3" id="KW-0349">Heme</keyword>
<evidence type="ECO:0000313" key="8">
    <source>
        <dbReference type="EMBL" id="KAK9948106.1"/>
    </source>
</evidence>
<evidence type="ECO:0000256" key="5">
    <source>
        <dbReference type="ARBA" id="ARBA00023002"/>
    </source>
</evidence>
<dbReference type="Gene3D" id="1.10.630.10">
    <property type="entry name" value="Cytochrome P450"/>
    <property type="match status" value="1"/>
</dbReference>
<dbReference type="AlphaFoldDB" id="A0AAW1YFV9"/>
<keyword evidence="5" id="KW-0560">Oxidoreductase</keyword>
<organism evidence="8 9">
    <name type="scientific">Rubus argutus</name>
    <name type="common">Southern blackberry</name>
    <dbReference type="NCBI Taxonomy" id="59490"/>
    <lineage>
        <taxon>Eukaryota</taxon>
        <taxon>Viridiplantae</taxon>
        <taxon>Streptophyta</taxon>
        <taxon>Embryophyta</taxon>
        <taxon>Tracheophyta</taxon>
        <taxon>Spermatophyta</taxon>
        <taxon>Magnoliopsida</taxon>
        <taxon>eudicotyledons</taxon>
        <taxon>Gunneridae</taxon>
        <taxon>Pentapetalae</taxon>
        <taxon>rosids</taxon>
        <taxon>fabids</taxon>
        <taxon>Rosales</taxon>
        <taxon>Rosaceae</taxon>
        <taxon>Rosoideae</taxon>
        <taxon>Rosoideae incertae sedis</taxon>
        <taxon>Rubus</taxon>
    </lineage>
</organism>
<dbReference type="PANTHER" id="PTHR47944">
    <property type="entry name" value="CYTOCHROME P450 98A9"/>
    <property type="match status" value="1"/>
</dbReference>
<evidence type="ECO:0000256" key="7">
    <source>
        <dbReference type="ARBA" id="ARBA00023033"/>
    </source>
</evidence>
<sequence length="227" mass="25742">MSGKPVVLKEHISRLTLSTVSRIVLGKEYFSQSDIQTSVVTLKGFQDMLDELVSLSGVLNIGDWIPWLQFLDLQGYVKQMKDLKKKLDQFHDYILDEHKATMEGVEHFVPKDMVDLLLTLVDDPDLEVKLTLDGVKGFTQDLIAGGTDTSATNLEWAMSELINNRTSLERQPKSLTDLANMLHGFNWKLPENMKLEDLSMEEVSGLSTPRKFPLVTVVEPRLPIHLY</sequence>
<keyword evidence="6" id="KW-0408">Iron</keyword>
<dbReference type="GO" id="GO:0016705">
    <property type="term" value="F:oxidoreductase activity, acting on paired donors, with incorporation or reduction of molecular oxygen"/>
    <property type="evidence" value="ECO:0007669"/>
    <property type="project" value="InterPro"/>
</dbReference>
<evidence type="ECO:0000313" key="9">
    <source>
        <dbReference type="Proteomes" id="UP001457282"/>
    </source>
</evidence>
<dbReference type="Proteomes" id="UP001457282">
    <property type="component" value="Unassembled WGS sequence"/>
</dbReference>
<gene>
    <name evidence="8" type="ORF">M0R45_003694</name>
</gene>
<dbReference type="EMBL" id="JBEDUW010000001">
    <property type="protein sequence ID" value="KAK9948106.1"/>
    <property type="molecule type" value="Genomic_DNA"/>
</dbReference>
<keyword evidence="9" id="KW-1185">Reference proteome</keyword>
<protein>
    <submittedName>
        <fullName evidence="8">Uncharacterized protein</fullName>
    </submittedName>
</protein>
<comment type="caution">
    <text evidence="8">The sequence shown here is derived from an EMBL/GenBank/DDBJ whole genome shotgun (WGS) entry which is preliminary data.</text>
</comment>
<evidence type="ECO:0000256" key="1">
    <source>
        <dbReference type="ARBA" id="ARBA00001971"/>
    </source>
</evidence>
<dbReference type="InterPro" id="IPR036396">
    <property type="entry name" value="Cyt_P450_sf"/>
</dbReference>
<evidence type="ECO:0000256" key="2">
    <source>
        <dbReference type="ARBA" id="ARBA00010617"/>
    </source>
</evidence>
<keyword evidence="4" id="KW-0479">Metal-binding</keyword>
<dbReference type="Pfam" id="PF00067">
    <property type="entry name" value="p450"/>
    <property type="match status" value="1"/>
</dbReference>
<comment type="cofactor">
    <cofactor evidence="1">
        <name>heme</name>
        <dbReference type="ChEBI" id="CHEBI:30413"/>
    </cofactor>
</comment>
<proteinExistence type="inferred from homology"/>
<name>A0AAW1YFV9_RUBAR</name>
<evidence type="ECO:0000256" key="4">
    <source>
        <dbReference type="ARBA" id="ARBA00022723"/>
    </source>
</evidence>
<dbReference type="PANTHER" id="PTHR47944:SF5">
    <property type="entry name" value="CYTOCHROME P450 71A1-LIKE"/>
    <property type="match status" value="1"/>
</dbReference>
<dbReference type="SUPFAM" id="SSF48264">
    <property type="entry name" value="Cytochrome P450"/>
    <property type="match status" value="1"/>
</dbReference>
<comment type="similarity">
    <text evidence="2">Belongs to the cytochrome P450 family.</text>
</comment>
<reference evidence="8 9" key="1">
    <citation type="journal article" date="2023" name="G3 (Bethesda)">
        <title>A chromosome-length genome assembly and annotation of blackberry (Rubus argutus, cv. 'Hillquist').</title>
        <authorList>
            <person name="Bruna T."/>
            <person name="Aryal R."/>
            <person name="Dudchenko O."/>
            <person name="Sargent D.J."/>
            <person name="Mead D."/>
            <person name="Buti M."/>
            <person name="Cavallini A."/>
            <person name="Hytonen T."/>
            <person name="Andres J."/>
            <person name="Pham M."/>
            <person name="Weisz D."/>
            <person name="Mascagni F."/>
            <person name="Usai G."/>
            <person name="Natali L."/>
            <person name="Bassil N."/>
            <person name="Fernandez G.E."/>
            <person name="Lomsadze A."/>
            <person name="Armour M."/>
            <person name="Olukolu B."/>
            <person name="Poorten T."/>
            <person name="Britton C."/>
            <person name="Davik J."/>
            <person name="Ashrafi H."/>
            <person name="Aiden E.L."/>
            <person name="Borodovsky M."/>
            <person name="Worthington M."/>
        </authorList>
    </citation>
    <scope>NUCLEOTIDE SEQUENCE [LARGE SCALE GENOMIC DNA]</scope>
    <source>
        <strain evidence="8">PI 553951</strain>
    </source>
</reference>
<evidence type="ECO:0000256" key="3">
    <source>
        <dbReference type="ARBA" id="ARBA00022617"/>
    </source>
</evidence>